<feature type="region of interest" description="Disordered" evidence="8">
    <location>
        <begin position="59"/>
        <end position="98"/>
    </location>
</feature>
<dbReference type="SMART" id="SM00028">
    <property type="entry name" value="TPR"/>
    <property type="match status" value="6"/>
</dbReference>
<evidence type="ECO:0000313" key="10">
    <source>
        <dbReference type="Proteomes" id="UP000757232"/>
    </source>
</evidence>
<sequence>MATPPRQTYFIPPIPSLPSPSGARKRGSFTSSFSFDPTYLVHSYMDANANQNKLRSNQALDPNRSMLAASPLRSSPHRLRKGKETAGDPHPLAQDTTADVFPETDVEEENYDYRAGWTMVDRMRLWRHDAIWQHLYETAAFWGDKVLSWTNDKNDAFWLAQIYFQMHQYSRAECLLTRPFHEDEDEDENEPPMANGHSYPNMLDHMNIVNRGMDRGKGKGKDVAGHPPPRRPYLPELAIPGIDVPPPFRIPGGTDIITERAGGSYTLVDLSVACRYLAAQCQIRQGKWAEATEMLGESNPFRGTDGVGPRIANIDGGVKIEASMCYLRGLLKLKLNRGESAKESFMEALALDVKCYEAFDQLISGEMMTADEEWEFVQSLAYKQQIPEDAEFVRLIYTSRLRKYKHAEEHALIRQRLVEEFNLKDNVDVLYSFADAAYAQFKWMDCFTITQRILSLVNVHGHTMPLHIACMHHLPHLHPKLFILAHELVEKEPEAAMSWYAVGVWYLSSKKWAEARTYFSKTSLMDPRFAPAWIAFAHTFAFEGEHDHAVTAYSTCARLFTGSHLPLMFVGMEHIMLSNYDMADEALNAADKMCNGDPLLYNERGVMAFNRGNYESAVSLFQKALEISDVSQGSHSTWATTYVNLGSALGKLGRYQEACESYRKVLDMDPRHTTALAFMGKTYMLMGRLEDAVQKFHESLSVDPVNGHVVELLNLALEASLDHAPPLTSPASSLGVKAEELVKSASRQQAIKAAKVTHANPSWRDPPIEEGLMNIG</sequence>
<feature type="repeat" description="TPR" evidence="7">
    <location>
        <begin position="496"/>
        <end position="529"/>
    </location>
</feature>
<accession>A0A9Q5HZA1</accession>
<evidence type="ECO:0000256" key="5">
    <source>
        <dbReference type="ARBA" id="ARBA00022803"/>
    </source>
</evidence>
<feature type="repeat" description="TPR" evidence="7">
    <location>
        <begin position="673"/>
        <end position="706"/>
    </location>
</feature>
<dbReference type="AlphaFoldDB" id="A0A9Q5HZA1"/>
<evidence type="ECO:0000256" key="6">
    <source>
        <dbReference type="ARBA" id="ARBA00023306"/>
    </source>
</evidence>
<proteinExistence type="predicted"/>
<gene>
    <name evidence="9" type="ORF">A7U60_g4071</name>
</gene>
<feature type="repeat" description="TPR" evidence="7">
    <location>
        <begin position="639"/>
        <end position="672"/>
    </location>
</feature>
<dbReference type="Pfam" id="PF13424">
    <property type="entry name" value="TPR_12"/>
    <property type="match status" value="1"/>
</dbReference>
<keyword evidence="10" id="KW-1185">Reference proteome</keyword>
<organism evidence="9 10">
    <name type="scientific">Sanghuangporus baumii</name>
    <name type="common">Phellinus baumii</name>
    <dbReference type="NCBI Taxonomy" id="108892"/>
    <lineage>
        <taxon>Eukaryota</taxon>
        <taxon>Fungi</taxon>
        <taxon>Dikarya</taxon>
        <taxon>Basidiomycota</taxon>
        <taxon>Agaricomycotina</taxon>
        <taxon>Agaricomycetes</taxon>
        <taxon>Hymenochaetales</taxon>
        <taxon>Hymenochaetaceae</taxon>
        <taxon>Sanghuangporus</taxon>
    </lineage>
</organism>
<dbReference type="SUPFAM" id="SSF48452">
    <property type="entry name" value="TPR-like"/>
    <property type="match status" value="2"/>
</dbReference>
<dbReference type="Pfam" id="PF12895">
    <property type="entry name" value="ANAPC3"/>
    <property type="match status" value="1"/>
</dbReference>
<dbReference type="PROSITE" id="PS50005">
    <property type="entry name" value="TPR"/>
    <property type="match status" value="4"/>
</dbReference>
<dbReference type="PANTHER" id="PTHR12558">
    <property type="entry name" value="CELL DIVISION CYCLE 16,23,27"/>
    <property type="match status" value="1"/>
</dbReference>
<dbReference type="PANTHER" id="PTHR12558:SF9">
    <property type="entry name" value="CELL DIVISION CYCLE PROTEIN 16 HOMOLOG"/>
    <property type="match status" value="1"/>
</dbReference>
<dbReference type="GO" id="GO:0051301">
    <property type="term" value="P:cell division"/>
    <property type="evidence" value="ECO:0007669"/>
    <property type="project" value="UniProtKB-KW"/>
</dbReference>
<dbReference type="GO" id="GO:0005680">
    <property type="term" value="C:anaphase-promoting complex"/>
    <property type="evidence" value="ECO:0007669"/>
    <property type="project" value="TreeGrafter"/>
</dbReference>
<evidence type="ECO:0000256" key="1">
    <source>
        <dbReference type="ARBA" id="ARBA00022618"/>
    </source>
</evidence>
<feature type="region of interest" description="Disordered" evidence="8">
    <location>
        <begin position="1"/>
        <end position="28"/>
    </location>
</feature>
<evidence type="ECO:0000313" key="9">
    <source>
        <dbReference type="EMBL" id="OCB88782.1"/>
    </source>
</evidence>
<comment type="caution">
    <text evidence="9">The sequence shown here is derived from an EMBL/GenBank/DDBJ whole genome shotgun (WGS) entry which is preliminary data.</text>
</comment>
<dbReference type="GO" id="GO:0016567">
    <property type="term" value="P:protein ubiquitination"/>
    <property type="evidence" value="ECO:0007669"/>
    <property type="project" value="TreeGrafter"/>
</dbReference>
<dbReference type="InterPro" id="IPR019734">
    <property type="entry name" value="TPR_rpt"/>
</dbReference>
<evidence type="ECO:0000256" key="8">
    <source>
        <dbReference type="SAM" id="MobiDB-lite"/>
    </source>
</evidence>
<dbReference type="InterPro" id="IPR011990">
    <property type="entry name" value="TPR-like_helical_dom_sf"/>
</dbReference>
<keyword evidence="1" id="KW-0132">Cell division</keyword>
<evidence type="ECO:0000256" key="7">
    <source>
        <dbReference type="PROSITE-ProRule" id="PRU00339"/>
    </source>
</evidence>
<keyword evidence="4" id="KW-0833">Ubl conjugation pathway</keyword>
<dbReference type="OrthoDB" id="10006270at2759"/>
<keyword evidence="3" id="KW-0498">Mitosis</keyword>
<dbReference type="EMBL" id="LNZH02000171">
    <property type="protein sequence ID" value="OCB88782.1"/>
    <property type="molecule type" value="Genomic_DNA"/>
</dbReference>
<dbReference type="Proteomes" id="UP000757232">
    <property type="component" value="Unassembled WGS sequence"/>
</dbReference>
<reference evidence="9" key="1">
    <citation type="submission" date="2016-06" db="EMBL/GenBank/DDBJ databases">
        <title>Draft Genome sequence of the fungus Inonotus baumii.</title>
        <authorList>
            <person name="Zhu H."/>
            <person name="Lin W."/>
        </authorList>
    </citation>
    <scope>NUCLEOTIDE SEQUENCE</scope>
    <source>
        <strain evidence="9">821</strain>
    </source>
</reference>
<keyword evidence="5 7" id="KW-0802">TPR repeat</keyword>
<protein>
    <submittedName>
        <fullName evidence="9">TPR-like protein</fullName>
    </submittedName>
</protein>
<keyword evidence="6" id="KW-0131">Cell cycle</keyword>
<dbReference type="GO" id="GO:0045842">
    <property type="term" value="P:positive regulation of mitotic metaphase/anaphase transition"/>
    <property type="evidence" value="ECO:0007669"/>
    <property type="project" value="TreeGrafter"/>
</dbReference>
<evidence type="ECO:0000256" key="3">
    <source>
        <dbReference type="ARBA" id="ARBA00022776"/>
    </source>
</evidence>
<dbReference type="PROSITE" id="PS50293">
    <property type="entry name" value="TPR_REGION"/>
    <property type="match status" value="1"/>
</dbReference>
<name>A0A9Q5HZA1_SANBA</name>
<keyword evidence="2" id="KW-0677">Repeat</keyword>
<feature type="repeat" description="TPR" evidence="7">
    <location>
        <begin position="598"/>
        <end position="631"/>
    </location>
</feature>
<dbReference type="GO" id="GO:0031145">
    <property type="term" value="P:anaphase-promoting complex-dependent catabolic process"/>
    <property type="evidence" value="ECO:0007669"/>
    <property type="project" value="TreeGrafter"/>
</dbReference>
<dbReference type="Pfam" id="PF13181">
    <property type="entry name" value="TPR_8"/>
    <property type="match status" value="1"/>
</dbReference>
<evidence type="ECO:0000256" key="2">
    <source>
        <dbReference type="ARBA" id="ARBA00022737"/>
    </source>
</evidence>
<dbReference type="GO" id="GO:0005737">
    <property type="term" value="C:cytoplasm"/>
    <property type="evidence" value="ECO:0007669"/>
    <property type="project" value="TreeGrafter"/>
</dbReference>
<evidence type="ECO:0000256" key="4">
    <source>
        <dbReference type="ARBA" id="ARBA00022786"/>
    </source>
</evidence>
<dbReference type="Gene3D" id="1.25.40.10">
    <property type="entry name" value="Tetratricopeptide repeat domain"/>
    <property type="match status" value="2"/>
</dbReference>